<feature type="compositionally biased region" description="Polar residues" evidence="5">
    <location>
        <begin position="1583"/>
        <end position="1596"/>
    </location>
</feature>
<dbReference type="CDD" id="cd15536">
    <property type="entry name" value="PHD_PHRF1"/>
    <property type="match status" value="1"/>
</dbReference>
<feature type="region of interest" description="Disordered" evidence="5">
    <location>
        <begin position="317"/>
        <end position="391"/>
    </location>
</feature>
<keyword evidence="2 4" id="KW-0863">Zinc-finger</keyword>
<feature type="compositionally biased region" description="Polar residues" evidence="5">
    <location>
        <begin position="74"/>
        <end position="85"/>
    </location>
</feature>
<feature type="compositionally biased region" description="Low complexity" evidence="5">
    <location>
        <begin position="1296"/>
        <end position="1308"/>
    </location>
</feature>
<dbReference type="Proteomes" id="UP000008143">
    <property type="component" value="Chromosome 4"/>
</dbReference>
<evidence type="ECO:0000256" key="5">
    <source>
        <dbReference type="SAM" id="MobiDB-lite"/>
    </source>
</evidence>
<reference evidence="8" key="1">
    <citation type="journal article" date="2010" name="Science">
        <title>The genome of the Western clawed frog Xenopus tropicalis.</title>
        <authorList>
            <person name="Hellsten U."/>
            <person name="Harland R.M."/>
            <person name="Gilchrist M.J."/>
            <person name="Hendrix D."/>
            <person name="Jurka J."/>
            <person name="Kapitonov V."/>
            <person name="Ovcharenko I."/>
            <person name="Putnam N.H."/>
            <person name="Shu S."/>
            <person name="Taher L."/>
            <person name="Blitz I.L."/>
            <person name="Blumberg B."/>
            <person name="Dichmann D.S."/>
            <person name="Dubchak I."/>
            <person name="Amaya E."/>
            <person name="Detter J.C."/>
            <person name="Fletcher R."/>
            <person name="Gerhard D.S."/>
            <person name="Goodstein D."/>
            <person name="Graves T."/>
            <person name="Grigoriev I.V."/>
            <person name="Grimwood J."/>
            <person name="Kawashima T."/>
            <person name="Lindquist E."/>
            <person name="Lucas S.M."/>
            <person name="Mead P.E."/>
            <person name="Mitros T."/>
            <person name="Ogino H."/>
            <person name="Ohta Y."/>
            <person name="Poliakov A.V."/>
            <person name="Pollet N."/>
            <person name="Robert J."/>
            <person name="Salamov A."/>
            <person name="Sater A.K."/>
            <person name="Schmutz J."/>
            <person name="Terry A."/>
            <person name="Vize P.D."/>
            <person name="Warren W.C."/>
            <person name="Wells D."/>
            <person name="Wills A."/>
            <person name="Wilson R.K."/>
            <person name="Zimmerman L.B."/>
            <person name="Zorn A.M."/>
            <person name="Grainger R."/>
            <person name="Grammer T."/>
            <person name="Khokha M.K."/>
            <person name="Richardson P.M."/>
            <person name="Rokhsar D.S."/>
        </authorList>
    </citation>
    <scope>NUCLEOTIDE SEQUENCE [LARGE SCALE GENOMIC DNA]</scope>
    <source>
        <strain evidence="8">Nigerian</strain>
    </source>
</reference>
<feature type="compositionally biased region" description="Acidic residues" evidence="5">
    <location>
        <begin position="1446"/>
        <end position="1458"/>
    </location>
</feature>
<feature type="region of interest" description="Disordered" evidence="5">
    <location>
        <begin position="626"/>
        <end position="858"/>
    </location>
</feature>
<feature type="domain" description="PHD-type" evidence="6">
    <location>
        <begin position="176"/>
        <end position="226"/>
    </location>
</feature>
<keyword evidence="9" id="KW-1185">Reference proteome</keyword>
<dbReference type="GeneTree" id="ENSGT00950000183205"/>
<dbReference type="PANTHER" id="PTHR12618:SF20">
    <property type="entry name" value="PHD AND RING FINGER DOMAIN-CONTAINING PROTEIN 1"/>
    <property type="match status" value="1"/>
</dbReference>
<feature type="compositionally biased region" description="Low complexity" evidence="5">
    <location>
        <begin position="1459"/>
        <end position="1470"/>
    </location>
</feature>
<evidence type="ECO:0000313" key="9">
    <source>
        <dbReference type="Proteomes" id="UP000008143"/>
    </source>
</evidence>
<feature type="region of interest" description="Disordered" evidence="5">
    <location>
        <begin position="1583"/>
        <end position="1606"/>
    </location>
</feature>
<dbReference type="SMART" id="SM00184">
    <property type="entry name" value="RING"/>
    <property type="match status" value="2"/>
</dbReference>
<dbReference type="OrthoDB" id="1935339at2759"/>
<feature type="compositionally biased region" description="Polar residues" evidence="5">
    <location>
        <begin position="688"/>
        <end position="723"/>
    </location>
</feature>
<dbReference type="Gene3D" id="3.30.40.10">
    <property type="entry name" value="Zinc/RING finger domain, C3HC4 (zinc finger)"/>
    <property type="match status" value="2"/>
</dbReference>
<feature type="compositionally biased region" description="Basic residues" evidence="5">
    <location>
        <begin position="1195"/>
        <end position="1205"/>
    </location>
</feature>
<proteinExistence type="predicted"/>
<evidence type="ECO:0000256" key="2">
    <source>
        <dbReference type="ARBA" id="ARBA00022771"/>
    </source>
</evidence>
<dbReference type="PANTHER" id="PTHR12618">
    <property type="entry name" value="PHD AND RING FINGER DOMAIN-CONTAINING PROTEIN 1"/>
    <property type="match status" value="1"/>
</dbReference>
<feature type="compositionally biased region" description="Low complexity" evidence="5">
    <location>
        <begin position="567"/>
        <end position="576"/>
    </location>
</feature>
<dbReference type="PROSITE" id="PS01359">
    <property type="entry name" value="ZF_PHD_1"/>
    <property type="match status" value="1"/>
</dbReference>
<feature type="compositionally biased region" description="Basic residues" evidence="5">
    <location>
        <begin position="347"/>
        <end position="365"/>
    </location>
</feature>
<feature type="region of interest" description="Disordered" evidence="5">
    <location>
        <begin position="1"/>
        <end position="95"/>
    </location>
</feature>
<dbReference type="Xenbase" id="XB-GENE-6456275">
    <property type="gene designation" value="phrf1"/>
</dbReference>
<feature type="compositionally biased region" description="Basic and acidic residues" evidence="5">
    <location>
        <begin position="1789"/>
        <end position="1803"/>
    </location>
</feature>
<evidence type="ECO:0000313" key="8">
    <source>
        <dbReference type="Ensembl" id="ENSXETP00000089132"/>
    </source>
</evidence>
<evidence type="ECO:0000256" key="1">
    <source>
        <dbReference type="ARBA" id="ARBA00022723"/>
    </source>
</evidence>
<dbReference type="SUPFAM" id="SSF57850">
    <property type="entry name" value="RING/U-box"/>
    <property type="match status" value="1"/>
</dbReference>
<evidence type="ECO:0000256" key="4">
    <source>
        <dbReference type="PROSITE-ProRule" id="PRU00175"/>
    </source>
</evidence>
<keyword evidence="1" id="KW-0479">Metal-binding</keyword>
<dbReference type="InterPro" id="IPR019787">
    <property type="entry name" value="Znf_PHD-finger"/>
</dbReference>
<dbReference type="Pfam" id="PF23030">
    <property type="entry name" value="SCAF11-like_C"/>
    <property type="match status" value="1"/>
</dbReference>
<keyword evidence="3" id="KW-0862">Zinc</keyword>
<feature type="compositionally biased region" description="Basic and acidic residues" evidence="5">
    <location>
        <begin position="1025"/>
        <end position="1034"/>
    </location>
</feature>
<feature type="compositionally biased region" description="Basic and acidic residues" evidence="5">
    <location>
        <begin position="1158"/>
        <end position="1181"/>
    </location>
</feature>
<evidence type="ECO:0000313" key="13">
    <source>
        <dbReference type="Xenbase" id="XB-GENE-6456275"/>
    </source>
</evidence>
<dbReference type="Pfam" id="PF00628">
    <property type="entry name" value="PHD"/>
    <property type="match status" value="1"/>
</dbReference>
<feature type="domain" description="RING-type" evidence="7">
    <location>
        <begin position="100"/>
        <end position="141"/>
    </location>
</feature>
<feature type="region of interest" description="Disordered" evidence="5">
    <location>
        <begin position="1446"/>
        <end position="1475"/>
    </location>
</feature>
<feature type="region of interest" description="Disordered" evidence="5">
    <location>
        <begin position="888"/>
        <end position="915"/>
    </location>
</feature>
<name>A0A6I8S7H9_XENTR</name>
<evidence type="ECO:0000259" key="7">
    <source>
        <dbReference type="PROSITE" id="PS50089"/>
    </source>
</evidence>
<dbReference type="CDD" id="cd16635">
    <property type="entry name" value="mRING-HC-C3HC3D_PHRF1"/>
    <property type="match status" value="1"/>
</dbReference>
<feature type="compositionally biased region" description="Polar residues" evidence="5">
    <location>
        <begin position="8"/>
        <end position="27"/>
    </location>
</feature>
<dbReference type="Pfam" id="PF13639">
    <property type="entry name" value="zf-RING_2"/>
    <property type="match status" value="1"/>
</dbReference>
<feature type="compositionally biased region" description="Polar residues" evidence="5">
    <location>
        <begin position="773"/>
        <end position="788"/>
    </location>
</feature>
<dbReference type="RefSeq" id="XP_031756496.1">
    <property type="nucleotide sequence ID" value="XM_031900636.1"/>
</dbReference>
<gene>
    <name evidence="8 10 11 12 13" type="primary">phrf1</name>
</gene>
<feature type="region of interest" description="Disordered" evidence="5">
    <location>
        <begin position="1672"/>
        <end position="1709"/>
    </location>
</feature>
<feature type="compositionally biased region" description="Low complexity" evidence="5">
    <location>
        <begin position="540"/>
        <end position="551"/>
    </location>
</feature>
<reference evidence="10 11" key="3">
    <citation type="submission" date="2025-04" db="UniProtKB">
        <authorList>
            <consortium name="RefSeq"/>
        </authorList>
    </citation>
    <scope>IDENTIFICATION</scope>
    <source>
        <strain evidence="10 11">Nigerian</strain>
        <tissue evidence="10 11">Liver and blood</tissue>
    </source>
</reference>
<reference evidence="8" key="2">
    <citation type="submission" date="2020-05" db="UniProtKB">
        <authorList>
            <consortium name="Ensembl"/>
        </authorList>
    </citation>
    <scope>IDENTIFICATION</scope>
</reference>
<dbReference type="GO" id="GO:0008270">
    <property type="term" value="F:zinc ion binding"/>
    <property type="evidence" value="ECO:0007669"/>
    <property type="project" value="UniProtKB-KW"/>
</dbReference>
<dbReference type="InterPro" id="IPR047157">
    <property type="entry name" value="PHRF1/Atg35"/>
</dbReference>
<feature type="compositionally biased region" description="Basic and acidic residues" evidence="5">
    <location>
        <begin position="525"/>
        <end position="536"/>
    </location>
</feature>
<evidence type="ECO:0000313" key="12">
    <source>
        <dbReference type="RefSeq" id="XP_031756496.1"/>
    </source>
</evidence>
<evidence type="ECO:0000313" key="10">
    <source>
        <dbReference type="RefSeq" id="XP_004913733.2"/>
    </source>
</evidence>
<dbReference type="PROSITE" id="PS00518">
    <property type="entry name" value="ZF_RING_1"/>
    <property type="match status" value="1"/>
</dbReference>
<dbReference type="Ensembl" id="ENSXETT00000086011">
    <property type="protein sequence ID" value="ENSXETP00000089132"/>
    <property type="gene ID" value="ENSXETG00000039163"/>
</dbReference>
<feature type="compositionally biased region" description="Basic residues" evidence="5">
    <location>
        <begin position="1124"/>
        <end position="1136"/>
    </location>
</feature>
<evidence type="ECO:0000259" key="6">
    <source>
        <dbReference type="PROSITE" id="PS50016"/>
    </source>
</evidence>
<evidence type="ECO:0000256" key="3">
    <source>
        <dbReference type="ARBA" id="ARBA00022833"/>
    </source>
</evidence>
<dbReference type="CTD" id="57661"/>
<feature type="compositionally biased region" description="Basic and acidic residues" evidence="5">
    <location>
        <begin position="812"/>
        <end position="822"/>
    </location>
</feature>
<feature type="compositionally biased region" description="Basic residues" evidence="5">
    <location>
        <begin position="1062"/>
        <end position="1072"/>
    </location>
</feature>
<dbReference type="RefSeq" id="XP_004913736.3">
    <property type="nucleotide sequence ID" value="XM_004913679.4"/>
</dbReference>
<evidence type="ECO:0000313" key="11">
    <source>
        <dbReference type="RefSeq" id="XP_004913736.3"/>
    </source>
</evidence>
<dbReference type="RefSeq" id="XP_004913733.2">
    <property type="nucleotide sequence ID" value="XM_004913676.4"/>
</dbReference>
<feature type="compositionally biased region" description="Basic and acidic residues" evidence="5">
    <location>
        <begin position="1695"/>
        <end position="1709"/>
    </location>
</feature>
<dbReference type="KEGG" id="xtr:100127807"/>
<feature type="compositionally biased region" description="Polar residues" evidence="5">
    <location>
        <begin position="736"/>
        <end position="756"/>
    </location>
</feature>
<feature type="compositionally biased region" description="Basic residues" evidence="5">
    <location>
        <begin position="323"/>
        <end position="336"/>
    </location>
</feature>
<feature type="region of interest" description="Disordered" evidence="5">
    <location>
        <begin position="1542"/>
        <end position="1564"/>
    </location>
</feature>
<dbReference type="InterPro" id="IPR057031">
    <property type="entry name" value="SFR19-like_C"/>
</dbReference>
<dbReference type="GeneID" id="100127807"/>
<protein>
    <submittedName>
        <fullName evidence="10 11">PHD and RING finger domain-containing protein 1 isoform X1</fullName>
    </submittedName>
    <submittedName>
        <fullName evidence="8">PHD and ring finger domains 1</fullName>
    </submittedName>
</protein>
<dbReference type="InterPro" id="IPR013083">
    <property type="entry name" value="Znf_RING/FYVE/PHD"/>
</dbReference>
<feature type="compositionally biased region" description="Acidic residues" evidence="5">
    <location>
        <begin position="1317"/>
        <end position="1328"/>
    </location>
</feature>
<feature type="compositionally biased region" description="Basic and acidic residues" evidence="5">
    <location>
        <begin position="1206"/>
        <end position="1225"/>
    </location>
</feature>
<dbReference type="Bgee" id="ENSXETG00000039163">
    <property type="expression patterns" value="Expressed in 4-cell stage embryo and 12 other cell types or tissues"/>
</dbReference>
<dbReference type="OMA" id="VENTRAC"/>
<feature type="compositionally biased region" description="Low complexity" evidence="5">
    <location>
        <begin position="1114"/>
        <end position="1123"/>
    </location>
</feature>
<dbReference type="PROSITE" id="PS50089">
    <property type="entry name" value="ZF_RING_2"/>
    <property type="match status" value="1"/>
</dbReference>
<feature type="region of interest" description="Disordered" evidence="5">
    <location>
        <begin position="1781"/>
        <end position="1803"/>
    </location>
</feature>
<dbReference type="InterPro" id="IPR019786">
    <property type="entry name" value="Zinc_finger_PHD-type_CS"/>
</dbReference>
<dbReference type="AGR" id="Xenbase:XB-GENE-6456275"/>
<feature type="compositionally biased region" description="Low complexity" evidence="5">
    <location>
        <begin position="845"/>
        <end position="858"/>
    </location>
</feature>
<dbReference type="InterPro" id="IPR017907">
    <property type="entry name" value="Znf_RING_CS"/>
</dbReference>
<dbReference type="InterPro" id="IPR011011">
    <property type="entry name" value="Znf_FYVE_PHD"/>
</dbReference>
<feature type="region of interest" description="Disordered" evidence="5">
    <location>
        <begin position="1025"/>
        <end position="1229"/>
    </location>
</feature>
<feature type="compositionally biased region" description="Basic and acidic residues" evidence="5">
    <location>
        <begin position="724"/>
        <end position="735"/>
    </location>
</feature>
<dbReference type="SMART" id="SM00249">
    <property type="entry name" value="PHD"/>
    <property type="match status" value="1"/>
</dbReference>
<dbReference type="PROSITE" id="PS50016">
    <property type="entry name" value="ZF_PHD_2"/>
    <property type="match status" value="1"/>
</dbReference>
<accession>A0A6I8S7H9</accession>
<organism evidence="8">
    <name type="scientific">Xenopus tropicalis</name>
    <name type="common">Western clawed frog</name>
    <name type="synonym">Silurana tropicalis</name>
    <dbReference type="NCBI Taxonomy" id="8364"/>
    <lineage>
        <taxon>Eukaryota</taxon>
        <taxon>Metazoa</taxon>
        <taxon>Chordata</taxon>
        <taxon>Craniata</taxon>
        <taxon>Vertebrata</taxon>
        <taxon>Euteleostomi</taxon>
        <taxon>Amphibia</taxon>
        <taxon>Batrachia</taxon>
        <taxon>Anura</taxon>
        <taxon>Pipoidea</taxon>
        <taxon>Pipidae</taxon>
        <taxon>Xenopodinae</taxon>
        <taxon>Xenopus</taxon>
        <taxon>Silurana</taxon>
    </lineage>
</organism>
<feature type="region of interest" description="Disordered" evidence="5">
    <location>
        <begin position="566"/>
        <end position="588"/>
    </location>
</feature>
<feature type="compositionally biased region" description="Acidic residues" evidence="5">
    <location>
        <begin position="29"/>
        <end position="73"/>
    </location>
</feature>
<feature type="region of interest" description="Disordered" evidence="5">
    <location>
        <begin position="1253"/>
        <end position="1389"/>
    </location>
</feature>
<dbReference type="InterPro" id="IPR001965">
    <property type="entry name" value="Znf_PHD"/>
</dbReference>
<sequence length="1803" mass="198733">MDDEENQDQLMNRNGSQGSNWQQVLPTSDNEEMEDSEDASESEDGDDGEEEGDEDEDVTDSEEEDEEEEDEDATTGSQDPTQPTGDLNEGFSSDDERESCPICLNGFRDQVVGTPENCSHYFCLDCIVEWSKNANSCPVDRIAFSCIHIRAHFGGEILKKVPIQKKADEVQEEDDATNCAVCGRSDREDRLLLCDGCDAGYHMECLTPPLNAVPVDEWFCPECSDANQPEEVSEEEVAGLLADVIPTTSRLRTNVVRTRAIARTRQSERVRANVNRNRISTARNIQHVPRYLMSSLLDETIETVVAGLNTAVYQRPLTARTTTSRRKRKVGRKKSSQSKVSKGTRGVGKKRRRRFRRRKVRKMAKKVASSHSRIARSLGICSPPRGSSLPRIQRAPGQTLGSMRQDIGAATLSVFGNPYDLDPFDSNEDHLSNPASPLTSKRKLLSRSALRSHQPVARPISVGLSRGGVAPQVHETLVAEPVPDLLGSILSGQSMLMMKSSDIVISRDGSLKARKTGDFSLQKNVSREEPTTDGRVEPCSSHSGSPSVTSSIDKWKPIQEQPQLRFPSSGLYSLSPSPSPPPSSMPASFLPGTSAFRLKNAFTPRVVQAQASAGRFTSKSAEPFRFNGAVHKPEPHSSHDNINAKGPSVKNPTKPPAKRLDISEFPRIPKIKKETDSSPSNLRGKPSDSANSPSTNTNHPSICINQLTGRGESNTLGKFNTTENRIKNTRQESQDQSRYSSGNYAGHSGTSSSTAPRSVGSLDVGGGGLRITISGNSGSSCRQFSPSSKDPFRSSDGKTQPKGALPVPFPSTKREKPVKNEIYDPFEPTGSDSGSRDSSPERPGPSSQPSAAASATIKTETAIAATSSGAKVGTFRSFRLLPSHSTKVGVSKLGPDFSDLSPASKDQQEKDSAEELSPVLTPFIKVEKEIKNETPVEPKVEQTPFKISCPLTGLKITSDMKPGGTRGFHFDTEEQKNICIKSEPDTLSNRIIHQSSSNRLVWEAESISQTIPSSNNRGLEIQRKITIKEEDKAHSSSLSRPRSHERDSRSASWSTDDEREKKSKSKSHKGKRDRSDRSSSGSCERSRKKRQKEKKKEKKKKSTDSKERKRSRSSSRSSSSHRMYNSKKKKKKKRGSRCGSRGRSFSPEKDKKRKHKSEKSCSTKDGDSRVKEKKKSKEDRGKHRSSSPPTIKEQKSHRTKDKNLRHRDQELSKDSLHSPEREEKTLTCTVSVSKDFHPVKHEARKYTLIVPKEEVEIESTSALESDISTPVKEERDIDLSNNDVEDDYESQVENNSSPPWSPSLLDSLLPEDKHDDVEEVQSLEDIDSSNDLLPNAEVASPQASPLTTDTEPPSPQPTSPYSSPFPKKDGLKTPPVVKTEDDDLQWSPSHLDDFLISELSNEVGSVGAASPDDVDLEEAIMMKRDEDYEEKPIVSFSKKQVIPFLQDEDDDDDDDDFDGNVNAGNGEAGNHIAESKTKDELSALGESTLCSPLKTEPDLASLSKAKLPMKRVTWNLQSKNSKNTGTGTAAASLDVPLFTPQRIKEEPQQASPKQSVPVPPKLNISASPKHSINLLARLAAESPSQMSSPLPWNSSEKPTEDAVSKVASRVPWNAAGRPVKEAKQLPRVAPETSIQTFPQTLPPLPLPPIFPPYAPVSEPAVPCILQSNRTILSPTPKPGSLATANEPKMQAASTGEEKAKSSKKGEKVKNDEYMKKLHIQERAVEEVKLAIKPFYQKREITKEEYKDILRKAVQKICHSKSGEINPVKVVNLVKAYVDKYKHARKHKKSESFEDHGTMRDSPL</sequence>
<feature type="region of interest" description="Disordered" evidence="5">
    <location>
        <begin position="516"/>
        <end position="554"/>
    </location>
</feature>
<dbReference type="InterPro" id="IPR001841">
    <property type="entry name" value="Znf_RING"/>
</dbReference>
<dbReference type="SUPFAM" id="SSF57903">
    <property type="entry name" value="FYVE/PHD zinc finger"/>
    <property type="match status" value="1"/>
</dbReference>
<feature type="compositionally biased region" description="Basic residues" evidence="5">
    <location>
        <begin position="1086"/>
        <end position="1101"/>
    </location>
</feature>
<feature type="compositionally biased region" description="Polar residues" evidence="5">
    <location>
        <begin position="1258"/>
        <end position="1268"/>
    </location>
</feature>